<accession>A0AAW2GGB1</accession>
<name>A0AAW2GGB1_9HYME</name>
<dbReference type="Proteomes" id="UP001430953">
    <property type="component" value="Unassembled WGS sequence"/>
</dbReference>
<gene>
    <name evidence="1" type="ORF">PUN28_005154</name>
</gene>
<dbReference type="AlphaFoldDB" id="A0AAW2GGB1"/>
<comment type="caution">
    <text evidence="1">The sequence shown here is derived from an EMBL/GenBank/DDBJ whole genome shotgun (WGS) entry which is preliminary data.</text>
</comment>
<organism evidence="1 2">
    <name type="scientific">Cardiocondyla obscurior</name>
    <dbReference type="NCBI Taxonomy" id="286306"/>
    <lineage>
        <taxon>Eukaryota</taxon>
        <taxon>Metazoa</taxon>
        <taxon>Ecdysozoa</taxon>
        <taxon>Arthropoda</taxon>
        <taxon>Hexapoda</taxon>
        <taxon>Insecta</taxon>
        <taxon>Pterygota</taxon>
        <taxon>Neoptera</taxon>
        <taxon>Endopterygota</taxon>
        <taxon>Hymenoptera</taxon>
        <taxon>Apocrita</taxon>
        <taxon>Aculeata</taxon>
        <taxon>Formicoidea</taxon>
        <taxon>Formicidae</taxon>
        <taxon>Myrmicinae</taxon>
        <taxon>Cardiocondyla</taxon>
    </lineage>
</organism>
<protein>
    <recommendedName>
        <fullName evidence="3">Transmembrane protein</fullName>
    </recommendedName>
</protein>
<dbReference type="EMBL" id="JADYXP020000004">
    <property type="protein sequence ID" value="KAL0126593.1"/>
    <property type="molecule type" value="Genomic_DNA"/>
</dbReference>
<reference evidence="1 2" key="1">
    <citation type="submission" date="2023-03" db="EMBL/GenBank/DDBJ databases">
        <title>High recombination rates correlate with genetic variation in Cardiocondyla obscurior ants.</title>
        <authorList>
            <person name="Errbii M."/>
        </authorList>
    </citation>
    <scope>NUCLEOTIDE SEQUENCE [LARGE SCALE GENOMIC DNA]</scope>
    <source>
        <strain evidence="1">Alpha-2009</strain>
        <tissue evidence="1">Whole body</tissue>
    </source>
</reference>
<evidence type="ECO:0008006" key="3">
    <source>
        <dbReference type="Google" id="ProtNLM"/>
    </source>
</evidence>
<sequence length="104" mass="12210">MERRRRTRCYGTRRKQSRTLDREKTSFFASLRNSTRLKTDLIVTGFSAMLISFPVWLTSESPLPACVLRGRPPTKKCGITKPREARTYREKKNTDNIKFVTLKR</sequence>
<evidence type="ECO:0000313" key="1">
    <source>
        <dbReference type="EMBL" id="KAL0126593.1"/>
    </source>
</evidence>
<proteinExistence type="predicted"/>
<keyword evidence="2" id="KW-1185">Reference proteome</keyword>
<evidence type="ECO:0000313" key="2">
    <source>
        <dbReference type="Proteomes" id="UP001430953"/>
    </source>
</evidence>